<name>A0A8D9AD06_9HEMI</name>
<dbReference type="PANTHER" id="PTHR11785:SF535">
    <property type="entry name" value="GH08870P"/>
    <property type="match status" value="1"/>
</dbReference>
<accession>A0A8D9AD06</accession>
<dbReference type="PANTHER" id="PTHR11785">
    <property type="entry name" value="AMINO ACID TRANSPORTER"/>
    <property type="match status" value="1"/>
</dbReference>
<dbReference type="EMBL" id="HBUF01193652">
    <property type="protein sequence ID" value="CAG6659254.1"/>
    <property type="molecule type" value="Transcribed_RNA"/>
</dbReference>
<feature type="transmembrane region" description="Helical" evidence="5">
    <location>
        <begin position="186"/>
        <end position="207"/>
    </location>
</feature>
<keyword evidence="3 5" id="KW-1133">Transmembrane helix</keyword>
<feature type="transmembrane region" description="Helical" evidence="5">
    <location>
        <begin position="35"/>
        <end position="55"/>
    </location>
</feature>
<dbReference type="InterPro" id="IPR050598">
    <property type="entry name" value="AminoAcid_Transporter"/>
</dbReference>
<sequence length="256" mass="27361">MSTTPNGLIAMSPVTPSEGGLEGHPKDKVQMKKELGLLEGVAIILGIIFGSGIFISPAGVVIPAGSVGLSLTVWVLCGVMSMIGALCYAELGTSIPKSGGDYAYLFEAFGPLPAFLYLWDAMLIFVPTTNAIMGLTFANYVVKPFFHCANPPPEVAIRLIAAAVICILTFINCYNVRATTRVQNVFMFAKIAALVCIIIMGIGFMALYGSPQFDDPWKNTETNVGKIAISFYAGIFSYSGCPTSCCLFQELSQLHD</sequence>
<dbReference type="Gene3D" id="1.20.1740.10">
    <property type="entry name" value="Amino acid/polyamine transporter I"/>
    <property type="match status" value="1"/>
</dbReference>
<dbReference type="Pfam" id="PF13520">
    <property type="entry name" value="AA_permease_2"/>
    <property type="match status" value="1"/>
</dbReference>
<dbReference type="EMBL" id="HBUF01565011">
    <property type="protein sequence ID" value="CAG6764134.1"/>
    <property type="molecule type" value="Transcribed_RNA"/>
</dbReference>
<evidence type="ECO:0000256" key="1">
    <source>
        <dbReference type="ARBA" id="ARBA00004141"/>
    </source>
</evidence>
<evidence type="ECO:0000256" key="4">
    <source>
        <dbReference type="ARBA" id="ARBA00023136"/>
    </source>
</evidence>
<comment type="subcellular location">
    <subcellularLocation>
        <location evidence="1">Membrane</location>
        <topology evidence="1">Multi-pass membrane protein</topology>
    </subcellularLocation>
</comment>
<dbReference type="AlphaFoldDB" id="A0A8D9AD06"/>
<keyword evidence="4 5" id="KW-0472">Membrane</keyword>
<dbReference type="FunFam" id="1.20.1740.10:FF:000056">
    <property type="entry name" value="Y+L amino acid transporter 2"/>
    <property type="match status" value="1"/>
</dbReference>
<reference evidence="6" key="1">
    <citation type="submission" date="2021-05" db="EMBL/GenBank/DDBJ databases">
        <authorList>
            <person name="Alioto T."/>
            <person name="Alioto T."/>
            <person name="Gomez Garrido J."/>
        </authorList>
    </citation>
    <scope>NUCLEOTIDE SEQUENCE</scope>
</reference>
<keyword evidence="2 5" id="KW-0812">Transmembrane</keyword>
<protein>
    <submittedName>
        <fullName evidence="6">Y+L amino acid transporter 2</fullName>
    </submittedName>
</protein>
<proteinExistence type="predicted"/>
<dbReference type="GO" id="GO:0015179">
    <property type="term" value="F:L-amino acid transmembrane transporter activity"/>
    <property type="evidence" value="ECO:0007669"/>
    <property type="project" value="TreeGrafter"/>
</dbReference>
<feature type="transmembrane region" description="Helical" evidence="5">
    <location>
        <begin position="67"/>
        <end position="91"/>
    </location>
</feature>
<feature type="transmembrane region" description="Helical" evidence="5">
    <location>
        <begin position="155"/>
        <end position="174"/>
    </location>
</feature>
<dbReference type="EMBL" id="HBUF01193649">
    <property type="protein sequence ID" value="CAG6659250.1"/>
    <property type="molecule type" value="Transcribed_RNA"/>
</dbReference>
<dbReference type="GO" id="GO:0016020">
    <property type="term" value="C:membrane"/>
    <property type="evidence" value="ECO:0007669"/>
    <property type="project" value="UniProtKB-SubCell"/>
</dbReference>
<evidence type="ECO:0000313" key="6">
    <source>
        <dbReference type="EMBL" id="CAG6764134.1"/>
    </source>
</evidence>
<evidence type="ECO:0000256" key="2">
    <source>
        <dbReference type="ARBA" id="ARBA00022692"/>
    </source>
</evidence>
<feature type="transmembrane region" description="Helical" evidence="5">
    <location>
        <begin position="112"/>
        <end position="135"/>
    </location>
</feature>
<organism evidence="6">
    <name type="scientific">Cacopsylla melanoneura</name>
    <dbReference type="NCBI Taxonomy" id="428564"/>
    <lineage>
        <taxon>Eukaryota</taxon>
        <taxon>Metazoa</taxon>
        <taxon>Ecdysozoa</taxon>
        <taxon>Arthropoda</taxon>
        <taxon>Hexapoda</taxon>
        <taxon>Insecta</taxon>
        <taxon>Pterygota</taxon>
        <taxon>Neoptera</taxon>
        <taxon>Paraneoptera</taxon>
        <taxon>Hemiptera</taxon>
        <taxon>Sternorrhyncha</taxon>
        <taxon>Psylloidea</taxon>
        <taxon>Psyllidae</taxon>
        <taxon>Psyllinae</taxon>
        <taxon>Cacopsylla</taxon>
    </lineage>
</organism>
<dbReference type="InterPro" id="IPR002293">
    <property type="entry name" value="AA/rel_permease1"/>
</dbReference>
<evidence type="ECO:0000256" key="3">
    <source>
        <dbReference type="ARBA" id="ARBA00022989"/>
    </source>
</evidence>
<evidence type="ECO:0000256" key="5">
    <source>
        <dbReference type="SAM" id="Phobius"/>
    </source>
</evidence>